<dbReference type="InterPro" id="IPR000210">
    <property type="entry name" value="BTB/POZ_dom"/>
</dbReference>
<evidence type="ECO:0000259" key="1">
    <source>
        <dbReference type="PROSITE" id="PS50097"/>
    </source>
</evidence>
<dbReference type="PROSITE" id="PS50097">
    <property type="entry name" value="BTB"/>
    <property type="match status" value="1"/>
</dbReference>
<evidence type="ECO:0000259" key="2">
    <source>
        <dbReference type="PROSITE" id="PS51886"/>
    </source>
</evidence>
<sequence length="834" mass="97344">MEFMECKCVECVTSHVMDSEYRRDIENLVLKLCRIIFQAIQERRNKITTQKITQKVFHGDICSKQALDQITRIFKFVKYFTYSNGEYYNNNNVVTFNFSYEWKFIENDNNIDHIITICKEWYKPFLEYLFKIDRWSLHSWKSDAAKTISLPDEFLGNILSYLPEFKYLYDFHWNDKTHNQLQDPCVLFLASDCGVFAIVVIKFWHQYLDDDNPEIYVQYQEWVKAYKAYAIEKHGNKLVSVIGATYTTNPDVMEPLEFVDEADLSIARAINSYTPKSPSLTDVQLYSVTRGQVNPYLQLNTNTCTKFAKGWASKQTGPIQPAIMSSTKMPLNPGKSAAVTGIGGIYDGGETESDFEGYYHYHRCEKLRNDISKLYENADDYNVLIEIGEGSEKKTFKAHSVILRSRCKFFHVALSNDWSRRDTENSEMMSFKKPNISPKVFEIILKETKDLLELLQALDELCLEELFEYIQDFFIVHESKWIKDYLYQVIEIAFQHEHYKKLQAFCVDIIADHPSNFFASNFFTSINESMLSAIISRDELKLEEIKIWNYLIKWGIVNSSIKNEDVSKWIDEDFSNLKNKLAKLIPLIRFSDISISEFDEYVRPYDSILPEVLRSTPLRYTFSKSQLDDVPLSLIPRKPPYYIDSLIIGPKEAALIANWINPMEGKSVNGRIQFGNIKFHLLHRASLSSFSFECFHNHCDGKGPAIVLFKISSNSYMENNKEIIGAFNSIGWNSLDNYIETDHSFIFSFSFLFNKTMISRVSRIQQRCRKFAIYDGVRFGPCFGKGDLEFSSEENPIEGFCRQRCYDEPIRSTEEKFLIEEMEVFKVIKSRKLD</sequence>
<comment type="caution">
    <text evidence="3">The sequence shown here is derived from an EMBL/GenBank/DDBJ whole genome shotgun (WGS) entry which is preliminary data.</text>
</comment>
<keyword evidence="4" id="KW-1185">Reference proteome</keyword>
<name>A0A397UXU9_9GLOM</name>
<dbReference type="InterPro" id="IPR011333">
    <property type="entry name" value="SKP1/BTB/POZ_sf"/>
</dbReference>
<dbReference type="Pfam" id="PF00651">
    <property type="entry name" value="BTB"/>
    <property type="match status" value="1"/>
</dbReference>
<dbReference type="Proteomes" id="UP000266673">
    <property type="component" value="Unassembled WGS sequence"/>
</dbReference>
<dbReference type="InterPro" id="IPR006571">
    <property type="entry name" value="TLDc_dom"/>
</dbReference>
<dbReference type="AlphaFoldDB" id="A0A397UXU9"/>
<dbReference type="EMBL" id="QKWP01001063">
    <property type="protein sequence ID" value="RIB12066.1"/>
    <property type="molecule type" value="Genomic_DNA"/>
</dbReference>
<dbReference type="SUPFAM" id="SSF54695">
    <property type="entry name" value="POZ domain"/>
    <property type="match status" value="1"/>
</dbReference>
<protein>
    <recommendedName>
        <fullName evidence="5">BTB domain-containing protein</fullName>
    </recommendedName>
</protein>
<accession>A0A397UXU9</accession>
<proteinExistence type="predicted"/>
<dbReference type="PROSITE" id="PS51886">
    <property type="entry name" value="TLDC"/>
    <property type="match status" value="1"/>
</dbReference>
<evidence type="ECO:0008006" key="5">
    <source>
        <dbReference type="Google" id="ProtNLM"/>
    </source>
</evidence>
<organism evidence="3 4">
    <name type="scientific">Gigaspora rosea</name>
    <dbReference type="NCBI Taxonomy" id="44941"/>
    <lineage>
        <taxon>Eukaryota</taxon>
        <taxon>Fungi</taxon>
        <taxon>Fungi incertae sedis</taxon>
        <taxon>Mucoromycota</taxon>
        <taxon>Glomeromycotina</taxon>
        <taxon>Glomeromycetes</taxon>
        <taxon>Diversisporales</taxon>
        <taxon>Gigasporaceae</taxon>
        <taxon>Gigaspora</taxon>
    </lineage>
</organism>
<reference evidence="3 4" key="1">
    <citation type="submission" date="2018-06" db="EMBL/GenBank/DDBJ databases">
        <title>Comparative genomics reveals the genomic features of Rhizophagus irregularis, R. cerebriforme, R. diaphanum and Gigaspora rosea, and their symbiotic lifestyle signature.</title>
        <authorList>
            <person name="Morin E."/>
            <person name="San Clemente H."/>
            <person name="Chen E.C.H."/>
            <person name="De La Providencia I."/>
            <person name="Hainaut M."/>
            <person name="Kuo A."/>
            <person name="Kohler A."/>
            <person name="Murat C."/>
            <person name="Tang N."/>
            <person name="Roy S."/>
            <person name="Loubradou J."/>
            <person name="Henrissat B."/>
            <person name="Grigoriev I.V."/>
            <person name="Corradi N."/>
            <person name="Roux C."/>
            <person name="Martin F.M."/>
        </authorList>
    </citation>
    <scope>NUCLEOTIDE SEQUENCE [LARGE SCALE GENOMIC DNA]</scope>
    <source>
        <strain evidence="3 4">DAOM 194757</strain>
    </source>
</reference>
<gene>
    <name evidence="3" type="ORF">C2G38_2201677</name>
</gene>
<dbReference type="PANTHER" id="PTHR45774">
    <property type="entry name" value="BTB/POZ DOMAIN-CONTAINING"/>
    <property type="match status" value="1"/>
</dbReference>
<dbReference type="OrthoDB" id="298084at2759"/>
<dbReference type="Gene3D" id="1.25.40.420">
    <property type="match status" value="1"/>
</dbReference>
<dbReference type="Gene3D" id="3.30.710.10">
    <property type="entry name" value="Potassium Channel Kv1.1, Chain A"/>
    <property type="match status" value="1"/>
</dbReference>
<feature type="domain" description="TLDc" evidence="2">
    <location>
        <begin position="646"/>
        <end position="828"/>
    </location>
</feature>
<evidence type="ECO:0000313" key="4">
    <source>
        <dbReference type="Proteomes" id="UP000266673"/>
    </source>
</evidence>
<feature type="domain" description="BTB" evidence="1">
    <location>
        <begin position="381"/>
        <end position="446"/>
    </location>
</feature>
<dbReference type="Pfam" id="PF07534">
    <property type="entry name" value="TLD"/>
    <property type="match status" value="1"/>
</dbReference>
<evidence type="ECO:0000313" key="3">
    <source>
        <dbReference type="EMBL" id="RIB12066.1"/>
    </source>
</evidence>
<dbReference type="PANTHER" id="PTHR45774:SF3">
    <property type="entry name" value="BTB (POZ) DOMAIN-CONTAINING 2B-RELATED"/>
    <property type="match status" value="1"/>
</dbReference>